<evidence type="ECO:0000256" key="6">
    <source>
        <dbReference type="ARBA" id="ARBA00044005"/>
    </source>
</evidence>
<keyword evidence="10" id="KW-1185">Reference proteome</keyword>
<organism evidence="10 11">
    <name type="scientific">Frankliniella occidentalis</name>
    <name type="common">Western flower thrips</name>
    <name type="synonym">Euthrips occidentalis</name>
    <dbReference type="NCBI Taxonomy" id="133901"/>
    <lineage>
        <taxon>Eukaryota</taxon>
        <taxon>Metazoa</taxon>
        <taxon>Ecdysozoa</taxon>
        <taxon>Arthropoda</taxon>
        <taxon>Hexapoda</taxon>
        <taxon>Insecta</taxon>
        <taxon>Pterygota</taxon>
        <taxon>Neoptera</taxon>
        <taxon>Paraneoptera</taxon>
        <taxon>Thysanoptera</taxon>
        <taxon>Terebrantia</taxon>
        <taxon>Thripoidea</taxon>
        <taxon>Thripidae</taxon>
        <taxon>Frankliniella</taxon>
    </lineage>
</organism>
<dbReference type="InterPro" id="IPR046347">
    <property type="entry name" value="bZIP_sf"/>
</dbReference>
<comment type="similarity">
    <text evidence="1">Belongs to the bZIP family. Fos subfamily.</text>
</comment>
<protein>
    <submittedName>
        <fullName evidence="11">Transcription factor kayak</fullName>
    </submittedName>
</protein>
<feature type="compositionally biased region" description="Low complexity" evidence="8">
    <location>
        <begin position="164"/>
        <end position="181"/>
    </location>
</feature>
<dbReference type="SMART" id="SM00338">
    <property type="entry name" value="BRLZ"/>
    <property type="match status" value="1"/>
</dbReference>
<gene>
    <name evidence="11" type="primary">LOC113207340</name>
</gene>
<feature type="domain" description="BZIP" evidence="9">
    <location>
        <begin position="198"/>
        <end position="261"/>
    </location>
</feature>
<feature type="compositionally biased region" description="Pro residues" evidence="8">
    <location>
        <begin position="308"/>
        <end position="321"/>
    </location>
</feature>
<evidence type="ECO:0000256" key="1">
    <source>
        <dbReference type="ARBA" id="ARBA00007619"/>
    </source>
</evidence>
<evidence type="ECO:0000256" key="8">
    <source>
        <dbReference type="SAM" id="MobiDB-lite"/>
    </source>
</evidence>
<feature type="region of interest" description="Disordered" evidence="8">
    <location>
        <begin position="267"/>
        <end position="326"/>
    </location>
</feature>
<dbReference type="PROSITE" id="PS50217">
    <property type="entry name" value="BZIP"/>
    <property type="match status" value="1"/>
</dbReference>
<evidence type="ECO:0000259" key="9">
    <source>
        <dbReference type="PROSITE" id="PS50217"/>
    </source>
</evidence>
<keyword evidence="7" id="KW-0175">Coiled coil</keyword>
<evidence type="ECO:0000256" key="2">
    <source>
        <dbReference type="ARBA" id="ARBA00023015"/>
    </source>
</evidence>
<dbReference type="PROSITE" id="PS00036">
    <property type="entry name" value="BZIP_BASIC"/>
    <property type="match status" value="1"/>
</dbReference>
<dbReference type="PRINTS" id="PR00042">
    <property type="entry name" value="LEUZIPPRFOS"/>
</dbReference>
<feature type="region of interest" description="Disordered" evidence="8">
    <location>
        <begin position="153"/>
        <end position="218"/>
    </location>
</feature>
<keyword evidence="4" id="KW-0010">Activator</keyword>
<evidence type="ECO:0000313" key="11">
    <source>
        <dbReference type="RefSeq" id="XP_026279650.1"/>
    </source>
</evidence>
<dbReference type="FunFam" id="1.20.5.170:FF:000006">
    <property type="entry name" value="fos-related antigen 2 isoform X1"/>
    <property type="match status" value="1"/>
</dbReference>
<keyword evidence="2" id="KW-0805">Transcription regulation</keyword>
<dbReference type="GO" id="GO:0005634">
    <property type="term" value="C:nucleus"/>
    <property type="evidence" value="ECO:0007669"/>
    <property type="project" value="TreeGrafter"/>
</dbReference>
<dbReference type="CTD" id="3772082"/>
<sequence>MYSHPYPPPPPSKPNCTDYSMDYSVDLPSVLMQELCQQLLPLDAYGLGMHGLPTGVQTTTTPTLTLTPTTLRSLATTVDFLSGAMDDEQPTYHNEAGFVPPIVNCSSSTYINMVDSKAWQGGSVTTMPAGASASNPGGVGAIVSVASSTAASLAPSHPLPAVSPCPSSSSPTPSVTPARRSVGGRRPNKAKGISPQEEERRQVRRDRNKAAAARCRKRRMDHTNSLIIETEGLEKKKQGLQQEIQELKMQMDELQYILESHVCRRPSRPEPCSSPPDIKPTVPTLFEVKQEPRLDEPLPAKRPHLSMPAPPPAQSKPPRPTSLPVSSHTILRSSAAEIAGISITTPSTGIPLNFDSLMDGGTGLTPVSGPLVPSCSSQQRNQNSVDLSSPDSNIGNKLVSL</sequence>
<dbReference type="KEGG" id="foc:113207340"/>
<dbReference type="RefSeq" id="XP_026279650.1">
    <property type="nucleotide sequence ID" value="XM_026423865.2"/>
</dbReference>
<dbReference type="GO" id="GO:0000981">
    <property type="term" value="F:DNA-binding transcription factor activity, RNA polymerase II-specific"/>
    <property type="evidence" value="ECO:0007669"/>
    <property type="project" value="TreeGrafter"/>
</dbReference>
<dbReference type="PANTHER" id="PTHR23351">
    <property type="entry name" value="FOS TRANSCRIPTION FACTOR-RELATED"/>
    <property type="match status" value="1"/>
</dbReference>
<dbReference type="CDD" id="cd14721">
    <property type="entry name" value="bZIP_Fos"/>
    <property type="match status" value="1"/>
</dbReference>
<feature type="region of interest" description="Disordered" evidence="8">
    <location>
        <begin position="368"/>
        <end position="401"/>
    </location>
</feature>
<dbReference type="AlphaFoldDB" id="A0A6J1SJY2"/>
<proteinExistence type="inferred from homology"/>
<name>A0A6J1SJY2_FRAOC</name>
<dbReference type="SUPFAM" id="SSF57959">
    <property type="entry name" value="Leucine zipper domain"/>
    <property type="match status" value="1"/>
</dbReference>
<evidence type="ECO:0000256" key="7">
    <source>
        <dbReference type="SAM" id="Coils"/>
    </source>
</evidence>
<keyword evidence="5" id="KW-0804">Transcription</keyword>
<dbReference type="OrthoDB" id="5866312at2759"/>
<dbReference type="GO" id="GO:0000978">
    <property type="term" value="F:RNA polymerase II cis-regulatory region sequence-specific DNA binding"/>
    <property type="evidence" value="ECO:0007669"/>
    <property type="project" value="TreeGrafter"/>
</dbReference>
<evidence type="ECO:0000256" key="4">
    <source>
        <dbReference type="ARBA" id="ARBA00023159"/>
    </source>
</evidence>
<dbReference type="PANTHER" id="PTHR23351:SF56">
    <property type="entry name" value="KAYAK"/>
    <property type="match status" value="1"/>
</dbReference>
<dbReference type="GeneID" id="113207340"/>
<dbReference type="InterPro" id="IPR004827">
    <property type="entry name" value="bZIP"/>
</dbReference>
<accession>A0A6J1SJY2</accession>
<dbReference type="Pfam" id="PF00170">
    <property type="entry name" value="bZIP_1"/>
    <property type="match status" value="1"/>
</dbReference>
<evidence type="ECO:0000313" key="10">
    <source>
        <dbReference type="Proteomes" id="UP000504606"/>
    </source>
</evidence>
<dbReference type="InterPro" id="IPR000837">
    <property type="entry name" value="AP-1"/>
</dbReference>
<keyword evidence="3" id="KW-0238">DNA-binding</keyword>
<dbReference type="Gene3D" id="1.20.5.170">
    <property type="match status" value="1"/>
</dbReference>
<feature type="compositionally biased region" description="Polar residues" evidence="8">
    <location>
        <begin position="374"/>
        <end position="395"/>
    </location>
</feature>
<evidence type="ECO:0000256" key="3">
    <source>
        <dbReference type="ARBA" id="ARBA00023125"/>
    </source>
</evidence>
<evidence type="ECO:0000256" key="5">
    <source>
        <dbReference type="ARBA" id="ARBA00023163"/>
    </source>
</evidence>
<feature type="coiled-coil region" evidence="7">
    <location>
        <begin position="230"/>
        <end position="257"/>
    </location>
</feature>
<feature type="compositionally biased region" description="Basic and acidic residues" evidence="8">
    <location>
        <begin position="288"/>
        <end position="299"/>
    </location>
</feature>
<comment type="subunit">
    <text evidence="6">Homodimer. Heterodimer with Jra. The kay-Jra heterodimer binds more stably to the AP-1 site than either of the two proteins alone.</text>
</comment>
<reference evidence="11" key="1">
    <citation type="submission" date="2025-08" db="UniProtKB">
        <authorList>
            <consortium name="RefSeq"/>
        </authorList>
    </citation>
    <scope>IDENTIFICATION</scope>
    <source>
        <tissue evidence="11">Whole organism</tissue>
    </source>
</reference>
<dbReference type="Proteomes" id="UP000504606">
    <property type="component" value="Unplaced"/>
</dbReference>